<keyword evidence="3" id="KW-1185">Reference proteome</keyword>
<feature type="signal peptide" evidence="1">
    <location>
        <begin position="1"/>
        <end position="18"/>
    </location>
</feature>
<organism evidence="2 3">
    <name type="scientific">Carnegiea gigantea</name>
    <dbReference type="NCBI Taxonomy" id="171969"/>
    <lineage>
        <taxon>Eukaryota</taxon>
        <taxon>Viridiplantae</taxon>
        <taxon>Streptophyta</taxon>
        <taxon>Embryophyta</taxon>
        <taxon>Tracheophyta</taxon>
        <taxon>Spermatophyta</taxon>
        <taxon>Magnoliopsida</taxon>
        <taxon>eudicotyledons</taxon>
        <taxon>Gunneridae</taxon>
        <taxon>Pentapetalae</taxon>
        <taxon>Caryophyllales</taxon>
        <taxon>Cactineae</taxon>
        <taxon>Cactaceae</taxon>
        <taxon>Cactoideae</taxon>
        <taxon>Echinocereeae</taxon>
        <taxon>Carnegiea</taxon>
    </lineage>
</organism>
<evidence type="ECO:0000313" key="2">
    <source>
        <dbReference type="EMBL" id="KAJ8440654.1"/>
    </source>
</evidence>
<dbReference type="AlphaFoldDB" id="A0A9Q1QG86"/>
<keyword evidence="1" id="KW-0732">Signal</keyword>
<dbReference type="EMBL" id="JAKOGI010000186">
    <property type="protein sequence ID" value="KAJ8440654.1"/>
    <property type="molecule type" value="Genomic_DNA"/>
</dbReference>
<proteinExistence type="predicted"/>
<feature type="chain" id="PRO_5040106565" evidence="1">
    <location>
        <begin position="19"/>
        <end position="192"/>
    </location>
</feature>
<gene>
    <name evidence="2" type="ORF">Cgig2_031071</name>
</gene>
<protein>
    <submittedName>
        <fullName evidence="2">Uncharacterized protein</fullName>
    </submittedName>
</protein>
<evidence type="ECO:0000313" key="3">
    <source>
        <dbReference type="Proteomes" id="UP001153076"/>
    </source>
</evidence>
<dbReference type="Proteomes" id="UP001153076">
    <property type="component" value="Unassembled WGS sequence"/>
</dbReference>
<comment type="caution">
    <text evidence="2">The sequence shown here is derived from an EMBL/GenBank/DDBJ whole genome shotgun (WGS) entry which is preliminary data.</text>
</comment>
<name>A0A9Q1QG86_9CARY</name>
<sequence>MSMLVLSLGLLLGRTLLTFSSLEDPSSLLKDDEEDEYISWMDIRVMLKVSGGDPVPLSVFNLNEWIRWYANYDKEGKCHSSSATYRCNQHGSSVGNQTWNFAARTKHHHGVGVNDGLIQPRWSLLGLRHCCNLPLSSACASLRLLVVDLEGEPDWVLVSFGASADGARVGRDAKGTGRRTVRKPVWVVLRRD</sequence>
<evidence type="ECO:0000256" key="1">
    <source>
        <dbReference type="SAM" id="SignalP"/>
    </source>
</evidence>
<reference evidence="2" key="1">
    <citation type="submission" date="2022-04" db="EMBL/GenBank/DDBJ databases">
        <title>Carnegiea gigantea Genome sequencing and assembly v2.</title>
        <authorList>
            <person name="Copetti D."/>
            <person name="Sanderson M.J."/>
            <person name="Burquez A."/>
            <person name="Wojciechowski M.F."/>
        </authorList>
    </citation>
    <scope>NUCLEOTIDE SEQUENCE</scope>
    <source>
        <strain evidence="2">SGP5-SGP5p</strain>
        <tissue evidence="2">Aerial part</tissue>
    </source>
</reference>
<accession>A0A9Q1QG86</accession>